<evidence type="ECO:0000313" key="1">
    <source>
        <dbReference type="EMBL" id="KOH43065.1"/>
    </source>
</evidence>
<evidence type="ECO:0000313" key="2">
    <source>
        <dbReference type="Proteomes" id="UP000036958"/>
    </source>
</evidence>
<dbReference type="EMBL" id="LGIA01000201">
    <property type="protein sequence ID" value="KOH43065.1"/>
    <property type="molecule type" value="Genomic_DNA"/>
</dbReference>
<protein>
    <submittedName>
        <fullName evidence="1">Uncharacterized protein</fullName>
    </submittedName>
</protein>
<gene>
    <name evidence="1" type="ORF">NC99_40990</name>
</gene>
<dbReference type="Gene3D" id="3.40.50.2000">
    <property type="entry name" value="Glycogen Phosphorylase B"/>
    <property type="match status" value="1"/>
</dbReference>
<sequence>MSEGGVTYHPNSPKKLAKAWKSIILDKEKLADLSTKGLEGVKTHFDIHKQSEKLVEIYKKVAVKA</sequence>
<dbReference type="Proteomes" id="UP000036958">
    <property type="component" value="Unassembled WGS sequence"/>
</dbReference>
<proteinExistence type="predicted"/>
<organism evidence="1 2">
    <name type="scientific">Sunxiuqinia dokdonensis</name>
    <dbReference type="NCBI Taxonomy" id="1409788"/>
    <lineage>
        <taxon>Bacteria</taxon>
        <taxon>Pseudomonadati</taxon>
        <taxon>Bacteroidota</taxon>
        <taxon>Bacteroidia</taxon>
        <taxon>Marinilabiliales</taxon>
        <taxon>Prolixibacteraceae</taxon>
        <taxon>Sunxiuqinia</taxon>
    </lineage>
</organism>
<dbReference type="SUPFAM" id="SSF53756">
    <property type="entry name" value="UDP-Glycosyltransferase/glycogen phosphorylase"/>
    <property type="match status" value="1"/>
</dbReference>
<dbReference type="AlphaFoldDB" id="A0A0L8V3J3"/>
<reference evidence="2" key="1">
    <citation type="submission" date="2015-07" db="EMBL/GenBank/DDBJ databases">
        <title>Genome sequencing of Sunxiuqinia dokdonensis strain SK.</title>
        <authorList>
            <person name="Ahn S."/>
            <person name="Kim B.-C."/>
        </authorList>
    </citation>
    <scope>NUCLEOTIDE SEQUENCE [LARGE SCALE GENOMIC DNA]</scope>
    <source>
        <strain evidence="2">SK</strain>
    </source>
</reference>
<dbReference type="STRING" id="1409788.NC99_40990"/>
<keyword evidence="2" id="KW-1185">Reference proteome</keyword>
<name>A0A0L8V3J3_9BACT</name>
<comment type="caution">
    <text evidence="1">The sequence shown here is derived from an EMBL/GenBank/DDBJ whole genome shotgun (WGS) entry which is preliminary data.</text>
</comment>
<accession>A0A0L8V3J3</accession>